<sequence>MEILLQPSEETLLAQMEKKHIPVETHCRSGICGMCKKRLLKGEVTYLEEPLAYLAEGEILVCCASATTEVVLDHQD</sequence>
<accession>A0A095SB06</accession>
<dbReference type="GO" id="GO:0051537">
    <property type="term" value="F:2 iron, 2 sulfur cluster binding"/>
    <property type="evidence" value="ECO:0007669"/>
    <property type="project" value="InterPro"/>
</dbReference>
<organism evidence="2 3">
    <name type="scientific">Alcanivorax nanhaiticus</name>
    <dbReference type="NCBI Taxonomy" id="1177154"/>
    <lineage>
        <taxon>Bacteria</taxon>
        <taxon>Pseudomonadati</taxon>
        <taxon>Pseudomonadota</taxon>
        <taxon>Gammaproteobacteria</taxon>
        <taxon>Oceanospirillales</taxon>
        <taxon>Alcanivoracaceae</taxon>
        <taxon>Alcanivorax</taxon>
    </lineage>
</organism>
<dbReference type="Proteomes" id="UP000029444">
    <property type="component" value="Unassembled WGS sequence"/>
</dbReference>
<dbReference type="OrthoDB" id="4258484at2"/>
<dbReference type="STRING" id="1177154.Y5S_03690"/>
<dbReference type="InterPro" id="IPR006058">
    <property type="entry name" value="2Fe2S_fd_BS"/>
</dbReference>
<dbReference type="EMBL" id="ARXV01000024">
    <property type="protein sequence ID" value="KGD61682.1"/>
    <property type="molecule type" value="Genomic_DNA"/>
</dbReference>
<dbReference type="PATRIC" id="fig|1177154.3.peg.3697"/>
<protein>
    <submittedName>
        <fullName evidence="2">2Fe-2S-binding domain-containing protein</fullName>
    </submittedName>
</protein>
<evidence type="ECO:0000313" key="2">
    <source>
        <dbReference type="EMBL" id="KGD61682.1"/>
    </source>
</evidence>
<reference evidence="2 3" key="1">
    <citation type="submission" date="2012-09" db="EMBL/GenBank/DDBJ databases">
        <title>Genome Sequence of alkane-degrading Bacterium Alcanivorax sp. 19-m-6.</title>
        <authorList>
            <person name="Lai Q."/>
            <person name="Shao Z."/>
        </authorList>
    </citation>
    <scope>NUCLEOTIDE SEQUENCE [LARGE SCALE GENOMIC DNA]</scope>
    <source>
        <strain evidence="2 3">19-m-6</strain>
    </source>
</reference>
<dbReference type="InterPro" id="IPR001041">
    <property type="entry name" value="2Fe-2S_ferredoxin-type"/>
</dbReference>
<dbReference type="SUPFAM" id="SSF54292">
    <property type="entry name" value="2Fe-2S ferredoxin-like"/>
    <property type="match status" value="1"/>
</dbReference>
<keyword evidence="3" id="KW-1185">Reference proteome</keyword>
<gene>
    <name evidence="2" type="ORF">Y5S_03690</name>
</gene>
<dbReference type="eggNOG" id="COG1018">
    <property type="taxonomic scope" value="Bacteria"/>
</dbReference>
<dbReference type="InterPro" id="IPR012675">
    <property type="entry name" value="Beta-grasp_dom_sf"/>
</dbReference>
<feature type="domain" description="2Fe-2S ferredoxin-type" evidence="1">
    <location>
        <begin position="1"/>
        <end position="76"/>
    </location>
</feature>
<dbReference type="Gene3D" id="3.10.20.30">
    <property type="match status" value="1"/>
</dbReference>
<dbReference type="NCBIfam" id="NF007985">
    <property type="entry name" value="PRK10713.1"/>
    <property type="match status" value="1"/>
</dbReference>
<evidence type="ECO:0000313" key="3">
    <source>
        <dbReference type="Proteomes" id="UP000029444"/>
    </source>
</evidence>
<evidence type="ECO:0000259" key="1">
    <source>
        <dbReference type="PROSITE" id="PS51085"/>
    </source>
</evidence>
<dbReference type="PROSITE" id="PS00197">
    <property type="entry name" value="2FE2S_FER_1"/>
    <property type="match status" value="1"/>
</dbReference>
<dbReference type="Pfam" id="PF00111">
    <property type="entry name" value="Fer2"/>
    <property type="match status" value="1"/>
</dbReference>
<dbReference type="InterPro" id="IPR036010">
    <property type="entry name" value="2Fe-2S_ferredoxin-like_sf"/>
</dbReference>
<name>A0A095SB06_9GAMM</name>
<dbReference type="PROSITE" id="PS51085">
    <property type="entry name" value="2FE2S_FER_2"/>
    <property type="match status" value="1"/>
</dbReference>
<dbReference type="CDD" id="cd00207">
    <property type="entry name" value="fer2"/>
    <property type="match status" value="1"/>
</dbReference>
<dbReference type="AlphaFoldDB" id="A0A095SB06"/>
<comment type="caution">
    <text evidence="2">The sequence shown here is derived from an EMBL/GenBank/DDBJ whole genome shotgun (WGS) entry which is preliminary data.</text>
</comment>
<proteinExistence type="predicted"/>